<dbReference type="EMBL" id="JAJSOF020000031">
    <property type="protein sequence ID" value="KAJ4431640.1"/>
    <property type="molecule type" value="Genomic_DNA"/>
</dbReference>
<name>A0ABQ8SD75_PERAM</name>
<accession>A0ABQ8SD75</accession>
<evidence type="ECO:0000313" key="1">
    <source>
        <dbReference type="EMBL" id="KAJ4431640.1"/>
    </source>
</evidence>
<organism evidence="1 2">
    <name type="scientific">Periplaneta americana</name>
    <name type="common">American cockroach</name>
    <name type="synonym">Blatta americana</name>
    <dbReference type="NCBI Taxonomy" id="6978"/>
    <lineage>
        <taxon>Eukaryota</taxon>
        <taxon>Metazoa</taxon>
        <taxon>Ecdysozoa</taxon>
        <taxon>Arthropoda</taxon>
        <taxon>Hexapoda</taxon>
        <taxon>Insecta</taxon>
        <taxon>Pterygota</taxon>
        <taxon>Neoptera</taxon>
        <taxon>Polyneoptera</taxon>
        <taxon>Dictyoptera</taxon>
        <taxon>Blattodea</taxon>
        <taxon>Blattoidea</taxon>
        <taxon>Blattidae</taxon>
        <taxon>Blattinae</taxon>
        <taxon>Periplaneta</taxon>
    </lineage>
</organism>
<comment type="caution">
    <text evidence="1">The sequence shown here is derived from an EMBL/GenBank/DDBJ whole genome shotgun (WGS) entry which is preliminary data.</text>
</comment>
<protein>
    <submittedName>
        <fullName evidence="1">Uncharacterized protein</fullName>
    </submittedName>
</protein>
<keyword evidence="2" id="KW-1185">Reference proteome</keyword>
<evidence type="ECO:0000313" key="2">
    <source>
        <dbReference type="Proteomes" id="UP001148838"/>
    </source>
</evidence>
<proteinExistence type="predicted"/>
<gene>
    <name evidence="1" type="ORF">ANN_20239</name>
</gene>
<dbReference type="Proteomes" id="UP001148838">
    <property type="component" value="Unassembled WGS sequence"/>
</dbReference>
<sequence>MAGLCEGGNEPSGSLKAISDLTARRSELRIYSPANILIDLLDRNGRSFDQLSNQCVNPVLKATEVKPLKMNTFYCRKPDRRNRSTIDQIFCIRQIMEKKWEYKEVYGFERDITTIRYSRSETNTNGTEFDSNDVNMLGENTQTIRENTEILLEASKAIGLEVNPEKTKYMIMSRDQNIVRNGNIKIG</sequence>
<reference evidence="1 2" key="1">
    <citation type="journal article" date="2022" name="Allergy">
        <title>Genome assembly and annotation of Periplaneta americana reveal a comprehensive cockroach allergen profile.</title>
        <authorList>
            <person name="Wang L."/>
            <person name="Xiong Q."/>
            <person name="Saelim N."/>
            <person name="Wang L."/>
            <person name="Nong W."/>
            <person name="Wan A.T."/>
            <person name="Shi M."/>
            <person name="Liu X."/>
            <person name="Cao Q."/>
            <person name="Hui J.H.L."/>
            <person name="Sookrung N."/>
            <person name="Leung T.F."/>
            <person name="Tungtrongchitr A."/>
            <person name="Tsui S.K.W."/>
        </authorList>
    </citation>
    <scope>NUCLEOTIDE SEQUENCE [LARGE SCALE GENOMIC DNA]</scope>
    <source>
        <strain evidence="1">PWHHKU_190912</strain>
    </source>
</reference>